<feature type="compositionally biased region" description="Gly residues" evidence="16">
    <location>
        <begin position="1"/>
        <end position="11"/>
    </location>
</feature>
<keyword evidence="3" id="KW-0808">Transferase</keyword>
<evidence type="ECO:0000256" key="16">
    <source>
        <dbReference type="SAM" id="MobiDB-lite"/>
    </source>
</evidence>
<evidence type="ECO:0000256" key="11">
    <source>
        <dbReference type="ARBA" id="ARBA00023211"/>
    </source>
</evidence>
<dbReference type="SUPFAM" id="SSF55785">
    <property type="entry name" value="PYP-like sensor domain (PAS domain)"/>
    <property type="match status" value="1"/>
</dbReference>
<comment type="catalytic activity">
    <reaction evidence="12">
        <text>O-phospho-L-seryl-[protein] + H2O = L-seryl-[protein] + phosphate</text>
        <dbReference type="Rhea" id="RHEA:20629"/>
        <dbReference type="Rhea" id="RHEA-COMP:9863"/>
        <dbReference type="Rhea" id="RHEA-COMP:11604"/>
        <dbReference type="ChEBI" id="CHEBI:15377"/>
        <dbReference type="ChEBI" id="CHEBI:29999"/>
        <dbReference type="ChEBI" id="CHEBI:43474"/>
        <dbReference type="ChEBI" id="CHEBI:83421"/>
        <dbReference type="EC" id="3.1.3.16"/>
    </reaction>
</comment>
<dbReference type="InterPro" id="IPR003594">
    <property type="entry name" value="HATPase_dom"/>
</dbReference>
<dbReference type="OrthoDB" id="118142at2"/>
<evidence type="ECO:0000256" key="12">
    <source>
        <dbReference type="ARBA" id="ARBA00047761"/>
    </source>
</evidence>
<dbReference type="Pfam" id="PF13185">
    <property type="entry name" value="GAF_2"/>
    <property type="match status" value="1"/>
</dbReference>
<dbReference type="GO" id="GO:0005524">
    <property type="term" value="F:ATP binding"/>
    <property type="evidence" value="ECO:0007669"/>
    <property type="project" value="UniProtKB-KW"/>
</dbReference>
<keyword evidence="6" id="KW-0418">Kinase</keyword>
<keyword evidence="10" id="KW-0904">Protein phosphatase</keyword>
<keyword evidence="5" id="KW-0547">Nucleotide-binding</keyword>
<accession>A0A1G7WIG0</accession>
<feature type="compositionally biased region" description="Basic and acidic residues" evidence="16">
    <location>
        <begin position="22"/>
        <end position="36"/>
    </location>
</feature>
<dbReference type="Pfam" id="PF07228">
    <property type="entry name" value="SpoIIE"/>
    <property type="match status" value="1"/>
</dbReference>
<dbReference type="SUPFAM" id="SSF81606">
    <property type="entry name" value="PP2C-like"/>
    <property type="match status" value="1"/>
</dbReference>
<evidence type="ECO:0000256" key="1">
    <source>
        <dbReference type="ARBA" id="ARBA00013081"/>
    </source>
</evidence>
<name>A0A1G7WIG0_9ACTN</name>
<dbReference type="EC" id="3.1.3.16" evidence="1"/>
<feature type="region of interest" description="Disordered" evidence="16">
    <location>
        <begin position="1"/>
        <end position="46"/>
    </location>
</feature>
<feature type="domain" description="GAF" evidence="17">
    <location>
        <begin position="178"/>
        <end position="331"/>
    </location>
</feature>
<dbReference type="InterPro" id="IPR003018">
    <property type="entry name" value="GAF"/>
</dbReference>
<organism evidence="19 20">
    <name type="scientific">Streptomyces griseoaurantiacus</name>
    <dbReference type="NCBI Taxonomy" id="68213"/>
    <lineage>
        <taxon>Bacteria</taxon>
        <taxon>Bacillati</taxon>
        <taxon>Actinomycetota</taxon>
        <taxon>Actinomycetes</taxon>
        <taxon>Kitasatosporales</taxon>
        <taxon>Streptomycetaceae</taxon>
        <taxon>Streptomyces</taxon>
        <taxon>Streptomyces aurantiacus group</taxon>
    </lineage>
</organism>
<protein>
    <recommendedName>
        <fullName evidence="1">protein-serine/threonine phosphatase</fullName>
        <ecNumber evidence="1">3.1.3.16</ecNumber>
    </recommendedName>
    <alternativeName>
        <fullName evidence="15">Protein-serine/threonine phosphatase</fullName>
    </alternativeName>
    <alternativeName>
        <fullName evidence="14">Serine/threonine-protein kinase</fullName>
    </alternativeName>
</protein>
<dbReference type="InterPro" id="IPR035965">
    <property type="entry name" value="PAS-like_dom_sf"/>
</dbReference>
<evidence type="ECO:0000259" key="18">
    <source>
        <dbReference type="SMART" id="SM00331"/>
    </source>
</evidence>
<keyword evidence="9" id="KW-0460">Magnesium</keyword>
<proteinExistence type="predicted"/>
<dbReference type="SUPFAM" id="SSF55781">
    <property type="entry name" value="GAF domain-like"/>
    <property type="match status" value="1"/>
</dbReference>
<keyword evidence="2" id="KW-0597">Phosphoprotein</keyword>
<evidence type="ECO:0000256" key="13">
    <source>
        <dbReference type="ARBA" id="ARBA00056274"/>
    </source>
</evidence>
<dbReference type="InterPro" id="IPR036890">
    <property type="entry name" value="HATPase_C_sf"/>
</dbReference>
<evidence type="ECO:0000256" key="3">
    <source>
        <dbReference type="ARBA" id="ARBA00022679"/>
    </source>
</evidence>
<keyword evidence="11" id="KW-0464">Manganese</keyword>
<evidence type="ECO:0000256" key="5">
    <source>
        <dbReference type="ARBA" id="ARBA00022741"/>
    </source>
</evidence>
<dbReference type="PANTHER" id="PTHR43156:SF2">
    <property type="entry name" value="STAGE II SPORULATION PROTEIN E"/>
    <property type="match status" value="1"/>
</dbReference>
<keyword evidence="8" id="KW-0067">ATP-binding</keyword>
<dbReference type="GO" id="GO:0004722">
    <property type="term" value="F:protein serine/threonine phosphatase activity"/>
    <property type="evidence" value="ECO:0007669"/>
    <property type="project" value="UniProtKB-EC"/>
</dbReference>
<dbReference type="EMBL" id="FNAX01000027">
    <property type="protein sequence ID" value="SDG71668.1"/>
    <property type="molecule type" value="Genomic_DNA"/>
</dbReference>
<dbReference type="InterPro" id="IPR036457">
    <property type="entry name" value="PPM-type-like_dom_sf"/>
</dbReference>
<dbReference type="FunFam" id="3.60.40.10:FF:000005">
    <property type="entry name" value="Serine/threonine protein phosphatase"/>
    <property type="match status" value="1"/>
</dbReference>
<dbReference type="FunFam" id="3.30.565.10:FF:000028">
    <property type="entry name" value="PAS sensor protein"/>
    <property type="match status" value="1"/>
</dbReference>
<dbReference type="Gene3D" id="3.60.40.10">
    <property type="entry name" value="PPM-type phosphatase domain"/>
    <property type="match status" value="1"/>
</dbReference>
<dbReference type="InterPro" id="IPR052016">
    <property type="entry name" value="Bact_Sigma-Reg"/>
</dbReference>
<dbReference type="Pfam" id="PF08448">
    <property type="entry name" value="PAS_4"/>
    <property type="match status" value="1"/>
</dbReference>
<gene>
    <name evidence="19" type="ORF">SAMN05216260_12711</name>
</gene>
<sequence length="726" mass="78259">MAAGGAAGGAGDRYPAGEPDGSGDRDRPGGRDDTARPARRPAAPRETVLRTLSDMSEGFLTVDEAWRISFANREAVRLLGAEPVRPGRSLWQVAAIAAPGLEGQCRRATAEGRPIGFDLTRPLDGRLYFLRLVPVPEGGLGISFVDVTDHRPREDGQPLGVPARERAARMAELTTALAEAVTSKDVVRAVAEHVLPPVAADGLVVETLEGGRIRVVDSVGYAREFLRRIDGIPLTEHTAVADVLRNRTPLFVGSAAEFEKLYPRLKHLSDNSPSRAWAFLPLIVSGRATGSCVISFSEPRTFSEDDRTLLTALSSLVAQALERARLFDVEHTRAQGLQRGLLPRTLPSLPAVTAAARYLPAGRGDEVGGDWYDVIPLSADRVAMVIGDVMGHGITEAATMGRLRTAVRTLADLDMDPDELLTHLSEIVGDLGYDYYATCLYAVFDPVTRICSYALAGHLPPLLVHPDGTVHTPDVDINPPLGAADPPFDVHELRLPEEALLVFCTDGLVESPDRDADQGLTLLRQTLGTAVTRSGYFDPPGTTGPGAGTARLEELCDLVVSTLLPDHAATNDDAALLIAHTRCTPTDDVASCSLPEDPRAAGQAREYVRSQLDVWGLDDLVMSTELLVSELIGNVVRHAGGPIRLRLMRSRSLICEVYDGSLTTPRIRRVGQTDEGGRGLHLVAALSRRWGTRYLADGKCIWTEQDLPHAERELPHEDSHDGPDGV</sequence>
<evidence type="ECO:0000256" key="6">
    <source>
        <dbReference type="ARBA" id="ARBA00022777"/>
    </source>
</evidence>
<dbReference type="Gene3D" id="3.30.565.10">
    <property type="entry name" value="Histidine kinase-like ATPase, C-terminal domain"/>
    <property type="match status" value="1"/>
</dbReference>
<comment type="function">
    <text evidence="13">Primarily acts as an independent SigF regulator that is sensitive to the osmosensory signal, mediating the cross talk of PknD with the SigF regulon. Possesses both phosphatase and kinase activities. The kinase domain functions as a classic anti-sigma factor-like kinase to phosphorylate the anti-anti-sigma factor domain at the canonical regulatory site, and the phosphatase domain antagonizes this activity.</text>
</comment>
<feature type="domain" description="PPM-type phosphatase" evidence="18">
    <location>
        <begin position="352"/>
        <end position="581"/>
    </location>
</feature>
<dbReference type="InterPro" id="IPR013656">
    <property type="entry name" value="PAS_4"/>
</dbReference>
<dbReference type="SMART" id="SM00331">
    <property type="entry name" value="PP2C_SIG"/>
    <property type="match status" value="1"/>
</dbReference>
<evidence type="ECO:0000313" key="19">
    <source>
        <dbReference type="EMBL" id="SDG71668.1"/>
    </source>
</evidence>
<evidence type="ECO:0000256" key="7">
    <source>
        <dbReference type="ARBA" id="ARBA00022801"/>
    </source>
</evidence>
<keyword evidence="7" id="KW-0378">Hydrolase</keyword>
<evidence type="ECO:0000256" key="2">
    <source>
        <dbReference type="ARBA" id="ARBA00022553"/>
    </source>
</evidence>
<evidence type="ECO:0000259" key="17">
    <source>
        <dbReference type="SMART" id="SM00065"/>
    </source>
</evidence>
<dbReference type="InterPro" id="IPR001932">
    <property type="entry name" value="PPM-type_phosphatase-like_dom"/>
</dbReference>
<dbReference type="CDD" id="cd16936">
    <property type="entry name" value="HATPase_RsbW-like"/>
    <property type="match status" value="1"/>
</dbReference>
<keyword evidence="4" id="KW-0479">Metal-binding</keyword>
<evidence type="ECO:0000256" key="15">
    <source>
        <dbReference type="ARBA" id="ARBA00081350"/>
    </source>
</evidence>
<dbReference type="InterPro" id="IPR029016">
    <property type="entry name" value="GAF-like_dom_sf"/>
</dbReference>
<dbReference type="Gene3D" id="3.30.450.20">
    <property type="entry name" value="PAS domain"/>
    <property type="match status" value="1"/>
</dbReference>
<dbReference type="SMART" id="SM00065">
    <property type="entry name" value="GAF"/>
    <property type="match status" value="1"/>
</dbReference>
<dbReference type="Pfam" id="PF13581">
    <property type="entry name" value="HATPase_c_2"/>
    <property type="match status" value="1"/>
</dbReference>
<dbReference type="AlphaFoldDB" id="A0A1G7WIG0"/>
<dbReference type="Proteomes" id="UP000198614">
    <property type="component" value="Unassembled WGS sequence"/>
</dbReference>
<evidence type="ECO:0000256" key="8">
    <source>
        <dbReference type="ARBA" id="ARBA00022840"/>
    </source>
</evidence>
<evidence type="ECO:0000256" key="9">
    <source>
        <dbReference type="ARBA" id="ARBA00022842"/>
    </source>
</evidence>
<evidence type="ECO:0000256" key="14">
    <source>
        <dbReference type="ARBA" id="ARBA00075117"/>
    </source>
</evidence>
<dbReference type="GO" id="GO:0016301">
    <property type="term" value="F:kinase activity"/>
    <property type="evidence" value="ECO:0007669"/>
    <property type="project" value="UniProtKB-KW"/>
</dbReference>
<dbReference type="Gene3D" id="3.30.450.40">
    <property type="match status" value="1"/>
</dbReference>
<evidence type="ECO:0000256" key="4">
    <source>
        <dbReference type="ARBA" id="ARBA00022723"/>
    </source>
</evidence>
<reference evidence="19 20" key="1">
    <citation type="submission" date="2016-10" db="EMBL/GenBank/DDBJ databases">
        <authorList>
            <person name="de Groot N.N."/>
        </authorList>
    </citation>
    <scope>NUCLEOTIDE SEQUENCE [LARGE SCALE GENOMIC DNA]</scope>
    <source>
        <strain evidence="19 20">CGMCC 4.1859</strain>
    </source>
</reference>
<evidence type="ECO:0000313" key="20">
    <source>
        <dbReference type="Proteomes" id="UP000198614"/>
    </source>
</evidence>
<evidence type="ECO:0000256" key="10">
    <source>
        <dbReference type="ARBA" id="ARBA00022912"/>
    </source>
</evidence>
<dbReference type="GO" id="GO:0046872">
    <property type="term" value="F:metal ion binding"/>
    <property type="evidence" value="ECO:0007669"/>
    <property type="project" value="UniProtKB-KW"/>
</dbReference>
<dbReference type="PANTHER" id="PTHR43156">
    <property type="entry name" value="STAGE II SPORULATION PROTEIN E-RELATED"/>
    <property type="match status" value="1"/>
</dbReference>